<comment type="similarity">
    <text evidence="2">Belongs to the AAA ATPase family.</text>
</comment>
<evidence type="ECO:0000256" key="10">
    <source>
        <dbReference type="ARBA" id="ARBA00022741"/>
    </source>
</evidence>
<dbReference type="InterPro" id="IPR003593">
    <property type="entry name" value="AAA+_ATPase"/>
</dbReference>
<dbReference type="GO" id="GO:0005778">
    <property type="term" value="C:peroxisomal membrane"/>
    <property type="evidence" value="ECO:0007669"/>
    <property type="project" value="UniProtKB-SubCell"/>
</dbReference>
<evidence type="ECO:0000259" key="25">
    <source>
        <dbReference type="PROSITE" id="PS50255"/>
    </source>
</evidence>
<dbReference type="SUPFAM" id="SSF54585">
    <property type="entry name" value="Cdc48 domain 2-like"/>
    <property type="match status" value="1"/>
</dbReference>
<evidence type="ECO:0000256" key="3">
    <source>
        <dbReference type="ARBA" id="ARBA00022448"/>
    </source>
</evidence>
<feature type="compositionally biased region" description="Basic and acidic residues" evidence="23">
    <location>
        <begin position="196"/>
        <end position="211"/>
    </location>
</feature>
<reference evidence="26 27" key="1">
    <citation type="submission" date="2015-04" db="EMBL/GenBank/DDBJ databases">
        <authorList>
            <person name="Syromyatnikov M.Y."/>
            <person name="Popov V.N."/>
        </authorList>
    </citation>
    <scope>NUCLEOTIDE SEQUENCE [LARGE SCALE GENOMIC DNA]</scope>
</reference>
<keyword evidence="24" id="KW-1133">Transmembrane helix</keyword>
<evidence type="ECO:0000256" key="19">
    <source>
        <dbReference type="ARBA" id="ARBA00038168"/>
    </source>
</evidence>
<dbReference type="PROSITE" id="PS50255">
    <property type="entry name" value="CYTOCHROME_B5_2"/>
    <property type="match status" value="1"/>
</dbReference>
<evidence type="ECO:0000256" key="15">
    <source>
        <dbReference type="ARBA" id="ARBA00023136"/>
    </source>
</evidence>
<keyword evidence="16" id="KW-0576">Peroxisome</keyword>
<evidence type="ECO:0000256" key="12">
    <source>
        <dbReference type="ARBA" id="ARBA00022840"/>
    </source>
</evidence>
<feature type="compositionally biased region" description="Polar residues" evidence="23">
    <location>
        <begin position="185"/>
        <end position="195"/>
    </location>
</feature>
<keyword evidence="14" id="KW-0408">Iron</keyword>
<dbReference type="PROSITE" id="PS00191">
    <property type="entry name" value="CYTOCHROME_B5_1"/>
    <property type="match status" value="1"/>
</dbReference>
<evidence type="ECO:0000256" key="16">
    <source>
        <dbReference type="ARBA" id="ARBA00023140"/>
    </source>
</evidence>
<keyword evidence="4" id="KW-0963">Cytoplasm</keyword>
<gene>
    <name evidence="26" type="ORF">CLUMA_CG018940</name>
</gene>
<evidence type="ECO:0000256" key="17">
    <source>
        <dbReference type="ARBA" id="ARBA00032509"/>
    </source>
</evidence>
<evidence type="ECO:0000256" key="18">
    <source>
        <dbReference type="ARBA" id="ARBA00034532"/>
    </source>
</evidence>
<evidence type="ECO:0000256" key="24">
    <source>
        <dbReference type="SAM" id="Phobius"/>
    </source>
</evidence>
<evidence type="ECO:0000256" key="11">
    <source>
        <dbReference type="ARBA" id="ARBA00022801"/>
    </source>
</evidence>
<evidence type="ECO:0000256" key="20">
    <source>
        <dbReference type="ARBA" id="ARBA00046271"/>
    </source>
</evidence>
<evidence type="ECO:0000256" key="4">
    <source>
        <dbReference type="ARBA" id="ARBA00022490"/>
    </source>
</evidence>
<dbReference type="GO" id="GO:0016887">
    <property type="term" value="F:ATP hydrolysis activity"/>
    <property type="evidence" value="ECO:0007669"/>
    <property type="project" value="InterPro"/>
</dbReference>
<evidence type="ECO:0000256" key="7">
    <source>
        <dbReference type="ARBA" id="ARBA00022692"/>
    </source>
</evidence>
<evidence type="ECO:0000256" key="8">
    <source>
        <dbReference type="ARBA" id="ARBA00022723"/>
    </source>
</evidence>
<keyword evidence="10" id="KW-0547">Nucleotide-binding</keyword>
<dbReference type="InterPro" id="IPR036400">
    <property type="entry name" value="Cyt_B5-like_heme/steroid_sf"/>
</dbReference>
<dbReference type="FunFam" id="3.40.50.300:FF:000149">
    <property type="entry name" value="Nuclear valosin-containing protein-like"/>
    <property type="match status" value="1"/>
</dbReference>
<dbReference type="GO" id="GO:0020037">
    <property type="term" value="F:heme binding"/>
    <property type="evidence" value="ECO:0007669"/>
    <property type="project" value="InterPro"/>
</dbReference>
<evidence type="ECO:0000313" key="26">
    <source>
        <dbReference type="EMBL" id="CRL05938.1"/>
    </source>
</evidence>
<dbReference type="InterPro" id="IPR029067">
    <property type="entry name" value="CDC48_domain_2-like_sf"/>
</dbReference>
<keyword evidence="9" id="KW-0677">Repeat</keyword>
<keyword evidence="27" id="KW-1185">Reference proteome</keyword>
<keyword evidence="7 24" id="KW-0812">Transmembrane</keyword>
<dbReference type="STRING" id="568069.A0A1J1J1W6"/>
<comment type="subcellular location">
    <subcellularLocation>
        <location evidence="1">Cytoplasm</location>
        <location evidence="1">Cytosol</location>
    </subcellularLocation>
    <subcellularLocation>
        <location evidence="20">Peroxisome membrane</location>
    </subcellularLocation>
</comment>
<keyword evidence="8" id="KW-0479">Metal-binding</keyword>
<dbReference type="FunFam" id="3.10.120.10:FF:000002">
    <property type="entry name" value="Cytochrome b5 type B"/>
    <property type="match status" value="1"/>
</dbReference>
<comment type="subunit">
    <text evidence="22">Interacts with PEX6; forming the PEX1-PEX6 AAA ATPase complex, which is composed of a heterohexamer formed by a trimer of PEX1-PEX6 dimers.</text>
</comment>
<evidence type="ECO:0000313" key="27">
    <source>
        <dbReference type="Proteomes" id="UP000183832"/>
    </source>
</evidence>
<evidence type="ECO:0000256" key="22">
    <source>
        <dbReference type="ARBA" id="ARBA00064205"/>
    </source>
</evidence>
<dbReference type="Gene3D" id="3.10.120.10">
    <property type="entry name" value="Cytochrome b5-like heme/steroid binding domain"/>
    <property type="match status" value="1"/>
</dbReference>
<keyword evidence="11" id="KW-0378">Hydrolase</keyword>
<dbReference type="PROSITE" id="PS00674">
    <property type="entry name" value="AAA"/>
    <property type="match status" value="1"/>
</dbReference>
<sequence>MFARNFTIKFKPIKSNFVILPESYRRLVATCKTGCLLLNFHDSRSGQYKTVYVSWASTIQVTTPFEAEEIGINPQVAEGLGLREGTSVTCSVIQNASPLKSINITLSAEDYQMAECSTDRIQSDLLDQISVVGRYQSIVIWLNKSISVKAVVDNLSPSFNYGRLQNDTEISINRKTTPDFMRPKTNATTENSNSDSDVKMKRSSAYERSETMDFSQLRRNKSFLDSRVEKTKTDDGKSFRRQSNGWSESIQDVTSKKPPLLSPRGSIKRNRDNERATNGLSEDSMPPRSINPLAISSSLSNVRKIQEEPEPKETKTISNSLSATNIKKVQEKSNKFLESLSSKELSPKRQQLVTSASMSSVPKIASSSSPSSVNHQIETKQNHRQVLEDLKRTINREIQKRSFMKVKISGVGERKALNFQQINEIYTSKSSVINVNQIHMIRMKDNTEFHVRVKFNDKVDEKTIEVHPVLAKVLGIEKAGEKVELFETKLCCNLIENIQLVPLSDIGEGGLGHQIAKDIEEKFKKYVNLNTRILPLILNQGQIFKLDDYLMTIKLFPSSTRACCIDSDILRENIIEVVRMGETNEYAAMMNDEGKKRNKKTKDEKENHLKLKKHQEIIEQTLNKIHANSNQMKVMNSEQNNFILVGASKSGKNKICNEIQKGLETRNINVTIFNCAQHKGRKIESIIRDMKMMLMSCLRTAPSLFVVYNLDSLASHSHEEHQTQENEYLQKLTNNIRHLIEDFTHDYGNFVSILATVSKLSNLNKILYQSFGCYLFRNVVKIPNLDVDDRRELLLKLLQNTSHVKIDKKVDWEKFIRITEGYQIGDICQFADRAIYFAIKENFKSTPILTEDVLNKSLSISNQLCLEGIRTEAIADADEDLYHDVNDKIPGMESVIETLEEVLIWPTKFPKIFQNSPLRNQAGILLFGAPGTGKGFIVSQITKRWNLRMISIKGPELLAKYIGQSEENVRNLFEKAKNAKPCVLFFDEFDSLAPRRGHDSTGVTDRVVNQLLTELDGVKSLEGVSVICATSRPDLIDPALLRSGRIDRLVECQLPNVSDRLEILEWLTKSLKIDSSIDLKAFAVKLENFSGADLKSILTTANMNAIEEELKRNEGKVMIIDEVLIKKSHLEAALINTRPTLTRQDIEKYRNLYDKFKNNKSVTTETPKKFVSSQQVVDKTDKIMSETKTYSLKEVATHNSNKSSWIVIHNNIYDVTQFLNEHPGGEEVLLEQAGKEATEPFEDVGHSTDARDLMKKYKIGELIESERKVIPEKPQPDWSSEKKDDNSMKNWIVPILLGLLATILYRFYFSQ</sequence>
<feature type="region of interest" description="Disordered" evidence="23">
    <location>
        <begin position="174"/>
        <end position="212"/>
    </location>
</feature>
<feature type="transmembrane region" description="Helical" evidence="24">
    <location>
        <begin position="1291"/>
        <end position="1309"/>
    </location>
</feature>
<evidence type="ECO:0000256" key="1">
    <source>
        <dbReference type="ARBA" id="ARBA00004514"/>
    </source>
</evidence>
<protein>
    <recommendedName>
        <fullName evidence="18">Peroxisomal ATPase PEX1</fullName>
    </recommendedName>
    <alternativeName>
        <fullName evidence="17">Peroxin-1</fullName>
    </alternativeName>
</protein>
<keyword evidence="13" id="KW-0653">Protein transport</keyword>
<evidence type="ECO:0000256" key="6">
    <source>
        <dbReference type="ARBA" id="ARBA00022617"/>
    </source>
</evidence>
<dbReference type="OrthoDB" id="5984265at2759"/>
<keyword evidence="3" id="KW-0813">Transport</keyword>
<dbReference type="Pfam" id="PF00004">
    <property type="entry name" value="AAA"/>
    <property type="match status" value="1"/>
</dbReference>
<evidence type="ECO:0000256" key="13">
    <source>
        <dbReference type="ARBA" id="ARBA00022927"/>
    </source>
</evidence>
<dbReference type="EMBL" id="CVRI01000066">
    <property type="protein sequence ID" value="CRL05938.1"/>
    <property type="molecule type" value="Genomic_DNA"/>
</dbReference>
<dbReference type="Proteomes" id="UP000183832">
    <property type="component" value="Unassembled WGS sequence"/>
</dbReference>
<keyword evidence="6" id="KW-0349">Heme</keyword>
<dbReference type="GO" id="GO:0005524">
    <property type="term" value="F:ATP binding"/>
    <property type="evidence" value="ECO:0007669"/>
    <property type="project" value="UniProtKB-KW"/>
</dbReference>
<keyword evidence="15 24" id="KW-0472">Membrane</keyword>
<dbReference type="InterPro" id="IPR009010">
    <property type="entry name" value="Asp_de-COase-like_dom_sf"/>
</dbReference>
<dbReference type="PANTHER" id="PTHR23077:SF12">
    <property type="entry name" value="PEROXISOMAL ATPASE PEX1"/>
    <property type="match status" value="1"/>
</dbReference>
<dbReference type="InterPro" id="IPR003960">
    <property type="entry name" value="ATPase_AAA_CS"/>
</dbReference>
<feature type="compositionally biased region" description="Polar residues" evidence="23">
    <location>
        <begin position="294"/>
        <end position="303"/>
    </location>
</feature>
<feature type="region of interest" description="Disordered" evidence="23">
    <location>
        <begin position="340"/>
        <end position="381"/>
    </location>
</feature>
<evidence type="ECO:0000256" key="23">
    <source>
        <dbReference type="SAM" id="MobiDB-lite"/>
    </source>
</evidence>
<dbReference type="InterPro" id="IPR027417">
    <property type="entry name" value="P-loop_NTPase"/>
</dbReference>
<evidence type="ECO:0000256" key="14">
    <source>
        <dbReference type="ARBA" id="ARBA00023004"/>
    </source>
</evidence>
<dbReference type="PRINTS" id="PR00363">
    <property type="entry name" value="CYTOCHROMEB5"/>
</dbReference>
<dbReference type="InterPro" id="IPR015342">
    <property type="entry name" value="PEX1-N_C-lobe"/>
</dbReference>
<dbReference type="InterPro" id="IPR003959">
    <property type="entry name" value="ATPase_AAA_core"/>
</dbReference>
<dbReference type="SUPFAM" id="SSF55856">
    <property type="entry name" value="Cytochrome b5-like heme/steroid binding domain"/>
    <property type="match status" value="1"/>
</dbReference>
<comment type="catalytic activity">
    <reaction evidence="21">
        <text>ATP + H2O = ADP + phosphate + H(+)</text>
        <dbReference type="Rhea" id="RHEA:13065"/>
        <dbReference type="ChEBI" id="CHEBI:15377"/>
        <dbReference type="ChEBI" id="CHEBI:15378"/>
        <dbReference type="ChEBI" id="CHEBI:30616"/>
        <dbReference type="ChEBI" id="CHEBI:43474"/>
        <dbReference type="ChEBI" id="CHEBI:456216"/>
    </reaction>
    <physiologicalReaction direction="left-to-right" evidence="21">
        <dbReference type="Rhea" id="RHEA:13066"/>
    </physiologicalReaction>
</comment>
<proteinExistence type="inferred from homology"/>
<keyword evidence="12" id="KW-0067">ATP-binding</keyword>
<feature type="compositionally biased region" description="Basic and acidic residues" evidence="23">
    <location>
        <begin position="304"/>
        <end position="315"/>
    </location>
</feature>
<dbReference type="Gene3D" id="1.10.8.60">
    <property type="match status" value="2"/>
</dbReference>
<evidence type="ECO:0000256" key="9">
    <source>
        <dbReference type="ARBA" id="ARBA00022737"/>
    </source>
</evidence>
<name>A0A1J1J1W6_9DIPT</name>
<feature type="compositionally biased region" description="Basic and acidic residues" evidence="23">
    <location>
        <begin position="225"/>
        <end position="238"/>
    </location>
</feature>
<evidence type="ECO:0000256" key="5">
    <source>
        <dbReference type="ARBA" id="ARBA00022593"/>
    </source>
</evidence>
<keyword evidence="5" id="KW-0962">Peroxisome biogenesis</keyword>
<comment type="similarity">
    <text evidence="19">Belongs to the cytochrome b5 family.</text>
</comment>
<dbReference type="InterPro" id="IPR001199">
    <property type="entry name" value="Cyt_B5-like_heme/steroid-bd"/>
</dbReference>
<accession>A0A1J1J1W6</accession>
<dbReference type="Gene3D" id="2.40.40.20">
    <property type="match status" value="1"/>
</dbReference>
<dbReference type="GO" id="GO:0005829">
    <property type="term" value="C:cytosol"/>
    <property type="evidence" value="ECO:0007669"/>
    <property type="project" value="UniProtKB-SubCell"/>
</dbReference>
<organism evidence="26 27">
    <name type="scientific">Clunio marinus</name>
    <dbReference type="NCBI Taxonomy" id="568069"/>
    <lineage>
        <taxon>Eukaryota</taxon>
        <taxon>Metazoa</taxon>
        <taxon>Ecdysozoa</taxon>
        <taxon>Arthropoda</taxon>
        <taxon>Hexapoda</taxon>
        <taxon>Insecta</taxon>
        <taxon>Pterygota</taxon>
        <taxon>Neoptera</taxon>
        <taxon>Endopterygota</taxon>
        <taxon>Diptera</taxon>
        <taxon>Nematocera</taxon>
        <taxon>Chironomoidea</taxon>
        <taxon>Chironomidae</taxon>
        <taxon>Clunio</taxon>
    </lineage>
</organism>
<dbReference type="InterPro" id="IPR041569">
    <property type="entry name" value="AAA_lid_3"/>
</dbReference>
<dbReference type="PANTHER" id="PTHR23077">
    <property type="entry name" value="AAA-FAMILY ATPASE"/>
    <property type="match status" value="1"/>
</dbReference>
<dbReference type="GO" id="GO:0016558">
    <property type="term" value="P:protein import into peroxisome matrix"/>
    <property type="evidence" value="ECO:0007669"/>
    <property type="project" value="TreeGrafter"/>
</dbReference>
<feature type="compositionally biased region" description="Polar residues" evidence="23">
    <location>
        <begin position="241"/>
        <end position="253"/>
    </location>
</feature>
<dbReference type="Pfam" id="PF09262">
    <property type="entry name" value="PEX-1N"/>
    <property type="match status" value="1"/>
</dbReference>
<dbReference type="SMART" id="SM00382">
    <property type="entry name" value="AAA"/>
    <property type="match status" value="2"/>
</dbReference>
<dbReference type="Gene3D" id="3.10.330.10">
    <property type="match status" value="1"/>
</dbReference>
<dbReference type="Pfam" id="PF17862">
    <property type="entry name" value="AAA_lid_3"/>
    <property type="match status" value="1"/>
</dbReference>
<dbReference type="SUPFAM" id="SSF50692">
    <property type="entry name" value="ADC-like"/>
    <property type="match status" value="1"/>
</dbReference>
<dbReference type="SMART" id="SM01117">
    <property type="entry name" value="Cyt-b5"/>
    <property type="match status" value="1"/>
</dbReference>
<dbReference type="FunFam" id="1.10.8.60:FF:000105">
    <property type="entry name" value="PeRoXisome assembly factor"/>
    <property type="match status" value="1"/>
</dbReference>
<dbReference type="SUPFAM" id="SSF52540">
    <property type="entry name" value="P-loop containing nucleoside triphosphate hydrolases"/>
    <property type="match status" value="2"/>
</dbReference>
<dbReference type="GO" id="GO:0046872">
    <property type="term" value="F:metal ion binding"/>
    <property type="evidence" value="ECO:0007669"/>
    <property type="project" value="UniProtKB-KW"/>
</dbReference>
<evidence type="ECO:0000256" key="2">
    <source>
        <dbReference type="ARBA" id="ARBA00006914"/>
    </source>
</evidence>
<dbReference type="InterPro" id="IPR018506">
    <property type="entry name" value="Cyt_B5_heme-BS"/>
</dbReference>
<evidence type="ECO:0000256" key="21">
    <source>
        <dbReference type="ARBA" id="ARBA00048778"/>
    </source>
</evidence>
<dbReference type="Pfam" id="PF00173">
    <property type="entry name" value="Cyt-b5"/>
    <property type="match status" value="1"/>
</dbReference>
<dbReference type="InterPro" id="IPR050168">
    <property type="entry name" value="AAA_ATPase_domain"/>
</dbReference>
<feature type="region of interest" description="Disordered" evidence="23">
    <location>
        <begin position="225"/>
        <end position="319"/>
    </location>
</feature>
<dbReference type="Gene3D" id="3.40.50.300">
    <property type="entry name" value="P-loop containing nucleotide triphosphate hydrolases"/>
    <property type="match status" value="2"/>
</dbReference>
<feature type="domain" description="Cytochrome b5 heme-binding" evidence="25">
    <location>
        <begin position="1187"/>
        <end position="1263"/>
    </location>
</feature>
<feature type="compositionally biased region" description="Low complexity" evidence="23">
    <location>
        <begin position="355"/>
        <end position="373"/>
    </location>
</feature>